<dbReference type="AlphaFoldDB" id="A8MAQ1"/>
<evidence type="ECO:0000313" key="1">
    <source>
        <dbReference type="EMBL" id="ABW01087.1"/>
    </source>
</evidence>
<dbReference type="InterPro" id="IPR006311">
    <property type="entry name" value="TAT_signal"/>
</dbReference>
<reference evidence="1 2" key="1">
    <citation type="submission" date="2007-10" db="EMBL/GenBank/DDBJ databases">
        <title>Complete sequence of Caldivirga maquilingensis IC-167.</title>
        <authorList>
            <consortium name="US DOE Joint Genome Institute"/>
            <person name="Copeland A."/>
            <person name="Lucas S."/>
            <person name="Lapidus A."/>
            <person name="Barry K."/>
            <person name="Glavina del Rio T."/>
            <person name="Dalin E."/>
            <person name="Tice H."/>
            <person name="Pitluck S."/>
            <person name="Saunders E."/>
            <person name="Brettin T."/>
            <person name="Bruce D."/>
            <person name="Detter J.C."/>
            <person name="Han C."/>
            <person name="Schmutz J."/>
            <person name="Larimer F."/>
            <person name="Land M."/>
            <person name="Hauser L."/>
            <person name="Kyrpides N."/>
            <person name="Ivanova N."/>
            <person name="Biddle J.F."/>
            <person name="Zhang Z."/>
            <person name="Fitz-Gibbon S.T."/>
            <person name="Lowe T.M."/>
            <person name="Saltikov C."/>
            <person name="House C.H."/>
            <person name="Richardson P."/>
        </authorList>
    </citation>
    <scope>NUCLEOTIDE SEQUENCE [LARGE SCALE GENOMIC DNA]</scope>
    <source>
        <strain evidence="2">ATCC 700844 / DSM 13496 / JCM 10307 / IC-167</strain>
    </source>
</reference>
<dbReference type="EMBL" id="CP000852">
    <property type="protein sequence ID" value="ABW01087.1"/>
    <property type="molecule type" value="Genomic_DNA"/>
</dbReference>
<organism evidence="1 2">
    <name type="scientific">Caldivirga maquilingensis (strain ATCC 700844 / DSM 13496 / JCM 10307 / IC-167)</name>
    <dbReference type="NCBI Taxonomy" id="397948"/>
    <lineage>
        <taxon>Archaea</taxon>
        <taxon>Thermoproteota</taxon>
        <taxon>Thermoprotei</taxon>
        <taxon>Thermoproteales</taxon>
        <taxon>Thermoproteaceae</taxon>
        <taxon>Caldivirga</taxon>
    </lineage>
</organism>
<dbReference type="Proteomes" id="UP000001137">
    <property type="component" value="Chromosome"/>
</dbReference>
<dbReference type="STRING" id="397948.Cmaq_0239"/>
<proteinExistence type="predicted"/>
<name>A8MAQ1_CALMQ</name>
<gene>
    <name evidence="1" type="ordered locus">Cmaq_0239</name>
</gene>
<sequence>MTLINMISRRGVLLGVGLALAGATAGGVYEYFRGFQALPQSSTTTTTALTTHPEIHTAGFGWEVVDLHNNGADAYFQALNDVIIHWIDLDASYMLIKPPSSEGFAEVLITVGKASTPSFSKPPQVYQTLPQSTSFTPITIVNPNNLQTVADAYPGEGFLVRLILKSWVPSNGTASSVQRHVTLYPGVRISNGEYLIFHMDHAGVGPLDCEIQATLGYSLIT</sequence>
<dbReference type="KEGG" id="cma:Cmaq_0239"/>
<dbReference type="HOGENOM" id="CLU_1248232_0_0_2"/>
<dbReference type="PROSITE" id="PS51318">
    <property type="entry name" value="TAT"/>
    <property type="match status" value="1"/>
</dbReference>
<keyword evidence="2" id="KW-1185">Reference proteome</keyword>
<accession>A8MAQ1</accession>
<evidence type="ECO:0000313" key="2">
    <source>
        <dbReference type="Proteomes" id="UP000001137"/>
    </source>
</evidence>
<protein>
    <submittedName>
        <fullName evidence="1">Uncharacterized protein</fullName>
    </submittedName>
</protein>